<sequence length="53" mass="6232">MEVLSRISNIVTLLKQHVIVSGYSAAQENWRVCSSARWWCQVISNYPYWQQDS</sequence>
<organism evidence="1 2">
    <name type="scientific">Sphagnum troendelagicum</name>
    <dbReference type="NCBI Taxonomy" id="128251"/>
    <lineage>
        <taxon>Eukaryota</taxon>
        <taxon>Viridiplantae</taxon>
        <taxon>Streptophyta</taxon>
        <taxon>Embryophyta</taxon>
        <taxon>Bryophyta</taxon>
        <taxon>Sphagnophytina</taxon>
        <taxon>Sphagnopsida</taxon>
        <taxon>Sphagnales</taxon>
        <taxon>Sphagnaceae</taxon>
        <taxon>Sphagnum</taxon>
    </lineage>
</organism>
<protein>
    <submittedName>
        <fullName evidence="1">Uncharacterized protein</fullName>
    </submittedName>
</protein>
<dbReference type="Proteomes" id="UP001497512">
    <property type="component" value="Chromosome 6"/>
</dbReference>
<proteinExistence type="predicted"/>
<accession>A0ABP0UQZ8</accession>
<evidence type="ECO:0000313" key="2">
    <source>
        <dbReference type="Proteomes" id="UP001497512"/>
    </source>
</evidence>
<keyword evidence="2" id="KW-1185">Reference proteome</keyword>
<evidence type="ECO:0000313" key="1">
    <source>
        <dbReference type="EMBL" id="CAK9228328.1"/>
    </source>
</evidence>
<name>A0ABP0UQZ8_9BRYO</name>
<reference evidence="1" key="1">
    <citation type="submission" date="2024-02" db="EMBL/GenBank/DDBJ databases">
        <authorList>
            <consortium name="ELIXIR-Norway"/>
            <consortium name="Elixir Norway"/>
        </authorList>
    </citation>
    <scope>NUCLEOTIDE SEQUENCE</scope>
</reference>
<dbReference type="EMBL" id="OZ019898">
    <property type="protein sequence ID" value="CAK9228328.1"/>
    <property type="molecule type" value="Genomic_DNA"/>
</dbReference>
<gene>
    <name evidence="1" type="ORF">CSSPTR1EN2_LOCUS18968</name>
</gene>